<dbReference type="GO" id="GO:0009966">
    <property type="term" value="P:regulation of signal transduction"/>
    <property type="evidence" value="ECO:0007669"/>
    <property type="project" value="TreeGrafter"/>
</dbReference>
<dbReference type="AlphaFoldDB" id="A0A183GQ81"/>
<dbReference type="GO" id="GO:0004703">
    <property type="term" value="F:G protein-coupled receptor kinase activity"/>
    <property type="evidence" value="ECO:0007669"/>
    <property type="project" value="TreeGrafter"/>
</dbReference>
<evidence type="ECO:0000256" key="2">
    <source>
        <dbReference type="ARBA" id="ARBA00022679"/>
    </source>
</evidence>
<dbReference type="InterPro" id="IPR011009">
    <property type="entry name" value="Kinase-like_dom_sf"/>
</dbReference>
<reference evidence="8" key="2">
    <citation type="submission" date="2019-09" db="UniProtKB">
        <authorList>
            <consortium name="WormBaseParasite"/>
        </authorList>
    </citation>
    <scope>IDENTIFICATION</scope>
</reference>
<accession>A0A183GQ81</accession>
<keyword evidence="1" id="KW-0723">Serine/threonine-protein kinase</keyword>
<keyword evidence="5" id="KW-0067">ATP-binding</keyword>
<evidence type="ECO:0000313" key="7">
    <source>
        <dbReference type="Proteomes" id="UP000050761"/>
    </source>
</evidence>
<evidence type="ECO:0000256" key="4">
    <source>
        <dbReference type="ARBA" id="ARBA00022777"/>
    </source>
</evidence>
<keyword evidence="3" id="KW-0547">Nucleotide-binding</keyword>
<name>A0A183GQ81_HELPZ</name>
<keyword evidence="7" id="KW-1185">Reference proteome</keyword>
<evidence type="ECO:0000256" key="5">
    <source>
        <dbReference type="ARBA" id="ARBA00022840"/>
    </source>
</evidence>
<evidence type="ECO:0000256" key="3">
    <source>
        <dbReference type="ARBA" id="ARBA00022741"/>
    </source>
</evidence>
<dbReference type="Gene3D" id="3.30.200.20">
    <property type="entry name" value="Phosphorylase Kinase, domain 1"/>
    <property type="match status" value="1"/>
</dbReference>
<accession>A0A3P8D845</accession>
<evidence type="ECO:0000256" key="1">
    <source>
        <dbReference type="ARBA" id="ARBA00022527"/>
    </source>
</evidence>
<protein>
    <submittedName>
        <fullName evidence="8">Protein kinase domain-containing protein</fullName>
    </submittedName>
</protein>
<dbReference type="PANTHER" id="PTHR24355:SF30">
    <property type="entry name" value="SERINE_THREONINE-PROTEIN KINASE 32B ISOFORM X1"/>
    <property type="match status" value="1"/>
</dbReference>
<dbReference type="GO" id="GO:0001664">
    <property type="term" value="F:G protein-coupled receptor binding"/>
    <property type="evidence" value="ECO:0007669"/>
    <property type="project" value="TreeGrafter"/>
</dbReference>
<proteinExistence type="predicted"/>
<dbReference type="GO" id="GO:0007186">
    <property type="term" value="P:G protein-coupled receptor signaling pathway"/>
    <property type="evidence" value="ECO:0007669"/>
    <property type="project" value="TreeGrafter"/>
</dbReference>
<keyword evidence="4" id="KW-0418">Kinase</keyword>
<dbReference type="PANTHER" id="PTHR24355">
    <property type="entry name" value="G PROTEIN-COUPLED RECEPTOR KINASE/RIBOSOMAL PROTEIN S6 KINASE"/>
    <property type="match status" value="1"/>
</dbReference>
<dbReference type="Proteomes" id="UP000050761">
    <property type="component" value="Unassembled WGS sequence"/>
</dbReference>
<dbReference type="SUPFAM" id="SSF56112">
    <property type="entry name" value="Protein kinase-like (PK-like)"/>
    <property type="match status" value="1"/>
</dbReference>
<dbReference type="OrthoDB" id="2156623at2759"/>
<gene>
    <name evidence="6" type="ORF">HPBE_LOCUS24850</name>
</gene>
<keyword evidence="2" id="KW-0808">Transferase</keyword>
<dbReference type="EMBL" id="UZAH01036964">
    <property type="protein sequence ID" value="VDP47657.1"/>
    <property type="molecule type" value="Genomic_DNA"/>
</dbReference>
<organism evidence="7 8">
    <name type="scientific">Heligmosomoides polygyrus</name>
    <name type="common">Parasitic roundworm</name>
    <dbReference type="NCBI Taxonomy" id="6339"/>
    <lineage>
        <taxon>Eukaryota</taxon>
        <taxon>Metazoa</taxon>
        <taxon>Ecdysozoa</taxon>
        <taxon>Nematoda</taxon>
        <taxon>Chromadorea</taxon>
        <taxon>Rhabditida</taxon>
        <taxon>Rhabditina</taxon>
        <taxon>Rhabditomorpha</taxon>
        <taxon>Strongyloidea</taxon>
        <taxon>Heligmosomidae</taxon>
        <taxon>Heligmosomoides</taxon>
    </lineage>
</organism>
<reference evidence="6 7" key="1">
    <citation type="submission" date="2018-11" db="EMBL/GenBank/DDBJ databases">
        <authorList>
            <consortium name="Pathogen Informatics"/>
        </authorList>
    </citation>
    <scope>NUCLEOTIDE SEQUENCE [LARGE SCALE GENOMIC DNA]</scope>
</reference>
<dbReference type="WBParaSite" id="HPBE_0002485101-mRNA-1">
    <property type="protein sequence ID" value="HPBE_0002485101-mRNA-1"/>
    <property type="gene ID" value="HPBE_0002485101"/>
</dbReference>
<evidence type="ECO:0000313" key="8">
    <source>
        <dbReference type="WBParaSite" id="HPBE_0002485101-mRNA-1"/>
    </source>
</evidence>
<evidence type="ECO:0000313" key="6">
    <source>
        <dbReference type="EMBL" id="VDP47657.1"/>
    </source>
</evidence>
<sequence length="104" mass="11928">SRKPATFECPCSAQLTEANSFQWQLVEEGIASNLPHVCIVQQRSTKKYFALKYMSKRRCIDKGVAGNVLRELSLLRRISHPFIVNLWYTFQVTICNCTVFPSDV</sequence>
<dbReference type="GO" id="GO:0005524">
    <property type="term" value="F:ATP binding"/>
    <property type="evidence" value="ECO:0007669"/>
    <property type="project" value="UniProtKB-KW"/>
</dbReference>